<organism evidence="1 2">
    <name type="scientific">Maritimibacter alkaliphilus HTCC2654</name>
    <dbReference type="NCBI Taxonomy" id="314271"/>
    <lineage>
        <taxon>Bacteria</taxon>
        <taxon>Pseudomonadati</taxon>
        <taxon>Pseudomonadota</taxon>
        <taxon>Alphaproteobacteria</taxon>
        <taxon>Rhodobacterales</taxon>
        <taxon>Roseobacteraceae</taxon>
        <taxon>Maritimibacter</taxon>
    </lineage>
</organism>
<evidence type="ECO:0000313" key="2">
    <source>
        <dbReference type="Proteomes" id="UP000002931"/>
    </source>
</evidence>
<dbReference type="EMBL" id="AAMT01000002">
    <property type="protein sequence ID" value="EAQ14367.1"/>
    <property type="molecule type" value="Genomic_DNA"/>
</dbReference>
<accession>A3VBN4</accession>
<proteinExistence type="predicted"/>
<dbReference type="AlphaFoldDB" id="A3VBN4"/>
<name>A3VBN4_9RHOB</name>
<dbReference type="STRING" id="314271.RB2654_16896"/>
<dbReference type="RefSeq" id="WP_008333744.1">
    <property type="nucleotide sequence ID" value="NZ_CH902578.1"/>
</dbReference>
<evidence type="ECO:0000313" key="1">
    <source>
        <dbReference type="EMBL" id="EAQ14367.1"/>
    </source>
</evidence>
<reference evidence="1 2" key="1">
    <citation type="journal article" date="2010" name="J. Bacteriol.">
        <title>Genome sequences of Pelagibaca bermudensis HTCC2601T and Maritimibacter alkaliphilus HTCC2654T, the type strains of two marine Roseobacter genera.</title>
        <authorList>
            <person name="Thrash J.C."/>
            <person name="Cho J.C."/>
            <person name="Ferriera S."/>
            <person name="Johnson J."/>
            <person name="Vergin K.L."/>
            <person name="Giovannoni S.J."/>
        </authorList>
    </citation>
    <scope>NUCLEOTIDE SEQUENCE [LARGE SCALE GENOMIC DNA]</scope>
    <source>
        <strain evidence="1 2">HTCC2654</strain>
    </source>
</reference>
<sequence length="57" mass="5885">MTNVIDFTAYAAKAPKAAAGNVYQNNVVSMADWKAAANARRCNHVTTDVLASGGSVA</sequence>
<protein>
    <submittedName>
        <fullName evidence="1">Uncharacterized protein</fullName>
    </submittedName>
</protein>
<keyword evidence="2" id="KW-1185">Reference proteome</keyword>
<gene>
    <name evidence="1" type="ORF">RB2654_16896</name>
</gene>
<dbReference type="Proteomes" id="UP000002931">
    <property type="component" value="Unassembled WGS sequence"/>
</dbReference>
<dbReference type="HOGENOM" id="CLU_2991385_0_0_5"/>
<comment type="caution">
    <text evidence="1">The sequence shown here is derived from an EMBL/GenBank/DDBJ whole genome shotgun (WGS) entry which is preliminary data.</text>
</comment>